<evidence type="ECO:0000256" key="1">
    <source>
        <dbReference type="ARBA" id="ARBA00004651"/>
    </source>
</evidence>
<dbReference type="RefSeq" id="WP_408075955.1">
    <property type="nucleotide sequence ID" value="NZ_JBELQB010000015.1"/>
</dbReference>
<keyword evidence="5 7" id="KW-1133">Transmembrane helix</keyword>
<evidence type="ECO:0000313" key="9">
    <source>
        <dbReference type="Proteomes" id="UP001629059"/>
    </source>
</evidence>
<dbReference type="PANTHER" id="PTHR33452">
    <property type="entry name" value="OXIDOREDUCTASE CATD-RELATED"/>
    <property type="match status" value="1"/>
</dbReference>
<comment type="similarity">
    <text evidence="2">Belongs to the DoxX family.</text>
</comment>
<keyword evidence="6 7" id="KW-0472">Membrane</keyword>
<evidence type="ECO:0000256" key="5">
    <source>
        <dbReference type="ARBA" id="ARBA00022989"/>
    </source>
</evidence>
<gene>
    <name evidence="8" type="ORF">ABS768_15985</name>
</gene>
<evidence type="ECO:0000256" key="4">
    <source>
        <dbReference type="ARBA" id="ARBA00022692"/>
    </source>
</evidence>
<evidence type="ECO:0000256" key="3">
    <source>
        <dbReference type="ARBA" id="ARBA00022475"/>
    </source>
</evidence>
<comment type="subcellular location">
    <subcellularLocation>
        <location evidence="1">Cell membrane</location>
        <topology evidence="1">Multi-pass membrane protein</topology>
    </subcellularLocation>
</comment>
<reference evidence="8 9" key="1">
    <citation type="submission" date="2024-06" db="EMBL/GenBank/DDBJ databases">
        <authorList>
            <person name="Kaempfer P."/>
            <person name="Viver T."/>
        </authorList>
    </citation>
    <scope>NUCLEOTIDE SEQUENCE [LARGE SCALE GENOMIC DNA]</scope>
    <source>
        <strain evidence="8 9">ST-75</strain>
    </source>
</reference>
<name>A0ABW8YFH5_9FLAO</name>
<evidence type="ECO:0000256" key="7">
    <source>
        <dbReference type="SAM" id="Phobius"/>
    </source>
</evidence>
<dbReference type="Pfam" id="PF07681">
    <property type="entry name" value="DoxX"/>
    <property type="match status" value="1"/>
</dbReference>
<dbReference type="Proteomes" id="UP001629059">
    <property type="component" value="Unassembled WGS sequence"/>
</dbReference>
<dbReference type="PANTHER" id="PTHR33452:SF1">
    <property type="entry name" value="INNER MEMBRANE PROTEIN YPHA-RELATED"/>
    <property type="match status" value="1"/>
</dbReference>
<proteinExistence type="inferred from homology"/>
<sequence>MKNLIKVQALNIDLATLLLRLIFGGMFVYYGYMKAANYEAFASMFQDIIGIGAKLSFNLVIFAELVCGFFILIGLLTRFSVIPVFITMIIAFFVAHANDGFDVKAIAFVYMLLCIVIFILGSGRYSADAVLFGKGTKNQIENKN</sequence>
<accession>A0ABW8YFH5</accession>
<comment type="caution">
    <text evidence="8">The sequence shown here is derived from an EMBL/GenBank/DDBJ whole genome shotgun (WGS) entry which is preliminary data.</text>
</comment>
<keyword evidence="4 7" id="KW-0812">Transmembrane</keyword>
<evidence type="ECO:0000313" key="8">
    <source>
        <dbReference type="EMBL" id="MFL9839009.1"/>
    </source>
</evidence>
<dbReference type="InterPro" id="IPR032808">
    <property type="entry name" value="DoxX"/>
</dbReference>
<evidence type="ECO:0000256" key="6">
    <source>
        <dbReference type="ARBA" id="ARBA00023136"/>
    </source>
</evidence>
<feature type="transmembrane region" description="Helical" evidence="7">
    <location>
        <begin position="79"/>
        <end position="97"/>
    </location>
</feature>
<feature type="transmembrane region" description="Helical" evidence="7">
    <location>
        <begin position="12"/>
        <end position="32"/>
    </location>
</feature>
<dbReference type="InterPro" id="IPR051907">
    <property type="entry name" value="DoxX-like_oxidoreductase"/>
</dbReference>
<feature type="transmembrane region" description="Helical" evidence="7">
    <location>
        <begin position="103"/>
        <end position="121"/>
    </location>
</feature>
<feature type="transmembrane region" description="Helical" evidence="7">
    <location>
        <begin position="52"/>
        <end position="72"/>
    </location>
</feature>
<keyword evidence="3" id="KW-1003">Cell membrane</keyword>
<keyword evidence="9" id="KW-1185">Reference proteome</keyword>
<protein>
    <submittedName>
        <fullName evidence="8">DoxX family protein</fullName>
    </submittedName>
</protein>
<dbReference type="EMBL" id="JBELQB010000015">
    <property type="protein sequence ID" value="MFL9839009.1"/>
    <property type="molecule type" value="Genomic_DNA"/>
</dbReference>
<organism evidence="8 9">
    <name type="scientific">Flavobacterium rhizophilum</name>
    <dbReference type="NCBI Taxonomy" id="3163296"/>
    <lineage>
        <taxon>Bacteria</taxon>
        <taxon>Pseudomonadati</taxon>
        <taxon>Bacteroidota</taxon>
        <taxon>Flavobacteriia</taxon>
        <taxon>Flavobacteriales</taxon>
        <taxon>Flavobacteriaceae</taxon>
        <taxon>Flavobacterium</taxon>
    </lineage>
</organism>
<evidence type="ECO:0000256" key="2">
    <source>
        <dbReference type="ARBA" id="ARBA00006679"/>
    </source>
</evidence>